<reference evidence="1" key="1">
    <citation type="submission" date="2022-04" db="EMBL/GenBank/DDBJ databases">
        <title>A functionally conserved STORR gene fusion in Papaver species that diverged 16.8 million years ago.</title>
        <authorList>
            <person name="Catania T."/>
        </authorList>
    </citation>
    <scope>NUCLEOTIDE SEQUENCE</scope>
    <source>
        <strain evidence="1">S-188037</strain>
    </source>
</reference>
<dbReference type="SUPFAM" id="SSF64356">
    <property type="entry name" value="SNARE-like"/>
    <property type="match status" value="1"/>
</dbReference>
<comment type="caution">
    <text evidence="1">The sequence shown here is derived from an EMBL/GenBank/DDBJ whole genome shotgun (WGS) entry which is preliminary data.</text>
</comment>
<organism evidence="1 2">
    <name type="scientific">Papaver atlanticum</name>
    <dbReference type="NCBI Taxonomy" id="357466"/>
    <lineage>
        <taxon>Eukaryota</taxon>
        <taxon>Viridiplantae</taxon>
        <taxon>Streptophyta</taxon>
        <taxon>Embryophyta</taxon>
        <taxon>Tracheophyta</taxon>
        <taxon>Spermatophyta</taxon>
        <taxon>Magnoliopsida</taxon>
        <taxon>Ranunculales</taxon>
        <taxon>Papaveraceae</taxon>
        <taxon>Papaveroideae</taxon>
        <taxon>Papaver</taxon>
    </lineage>
</organism>
<dbReference type="EMBL" id="JAJJMB010012081">
    <property type="protein sequence ID" value="KAI3891163.1"/>
    <property type="molecule type" value="Genomic_DNA"/>
</dbReference>
<name>A0AAD4SBT0_9MAGN</name>
<dbReference type="CDD" id="cd14825">
    <property type="entry name" value="TRAPPC2_sedlin"/>
    <property type="match status" value="1"/>
</dbReference>
<dbReference type="InterPro" id="IPR006722">
    <property type="entry name" value="Sedlin"/>
</dbReference>
<keyword evidence="2" id="KW-1185">Reference proteome</keyword>
<dbReference type="PANTHER" id="PTHR12403">
    <property type="entry name" value="TRAFFICKING PROTEIN PARTICLE COMPLEX SUBUNIT 2"/>
    <property type="match status" value="1"/>
</dbReference>
<dbReference type="Pfam" id="PF04628">
    <property type="entry name" value="Sedlin_N"/>
    <property type="match status" value="1"/>
</dbReference>
<dbReference type="GO" id="GO:0005737">
    <property type="term" value="C:cytoplasm"/>
    <property type="evidence" value="ECO:0007669"/>
    <property type="project" value="GOC"/>
</dbReference>
<accession>A0AAD4SBT0</accession>
<gene>
    <name evidence="1" type="ORF">MKW98_007468</name>
</gene>
<dbReference type="AlphaFoldDB" id="A0AAD4SBT0"/>
<sequence length="83" mass="9061">MASTACFVIVSKNDIPVYEAEVGSALKKEDAAHQHQFILHAALDVVQDLAWTTSAMFLKSVDRFNDLVVSVYVTAGHILQNGN</sequence>
<dbReference type="Gene3D" id="3.30.450.70">
    <property type="match status" value="1"/>
</dbReference>
<protein>
    <recommendedName>
        <fullName evidence="3">Trafficking protein particle complex subunit 2</fullName>
    </recommendedName>
</protein>
<dbReference type="InterPro" id="IPR011012">
    <property type="entry name" value="Longin-like_dom_sf"/>
</dbReference>
<evidence type="ECO:0000313" key="2">
    <source>
        <dbReference type="Proteomes" id="UP001202328"/>
    </source>
</evidence>
<dbReference type="Proteomes" id="UP001202328">
    <property type="component" value="Unassembled WGS sequence"/>
</dbReference>
<evidence type="ECO:0008006" key="3">
    <source>
        <dbReference type="Google" id="ProtNLM"/>
    </source>
</evidence>
<proteinExistence type="predicted"/>
<dbReference type="GO" id="GO:0006888">
    <property type="term" value="P:endoplasmic reticulum to Golgi vesicle-mediated transport"/>
    <property type="evidence" value="ECO:0007669"/>
    <property type="project" value="InterPro"/>
</dbReference>
<evidence type="ECO:0000313" key="1">
    <source>
        <dbReference type="EMBL" id="KAI3891163.1"/>
    </source>
</evidence>